<dbReference type="eggNOG" id="COG1106">
    <property type="taxonomic scope" value="Bacteria"/>
</dbReference>
<dbReference type="Pfam" id="PF13304">
    <property type="entry name" value="AAA_21"/>
    <property type="match status" value="1"/>
</dbReference>
<dbReference type="AlphaFoldDB" id="F5RQ30"/>
<keyword evidence="3" id="KW-1185">Reference proteome</keyword>
<name>F5RQ30_9FIRM</name>
<evidence type="ECO:0000313" key="3">
    <source>
        <dbReference type="Proteomes" id="UP000004067"/>
    </source>
</evidence>
<reference evidence="2 3" key="1">
    <citation type="submission" date="2011-04" db="EMBL/GenBank/DDBJ databases">
        <authorList>
            <person name="Muzny D."/>
            <person name="Qin X."/>
            <person name="Deng J."/>
            <person name="Jiang H."/>
            <person name="Liu Y."/>
            <person name="Qu J."/>
            <person name="Song X.-Z."/>
            <person name="Zhang L."/>
            <person name="Thornton R."/>
            <person name="Coyle M."/>
            <person name="Francisco L."/>
            <person name="Jackson L."/>
            <person name="Javaid M."/>
            <person name="Korchina V."/>
            <person name="Kovar C."/>
            <person name="Mata R."/>
            <person name="Mathew T."/>
            <person name="Ngo R."/>
            <person name="Nguyen L."/>
            <person name="Nguyen N."/>
            <person name="Okwuonu G."/>
            <person name="Ongeri F."/>
            <person name="Pham C."/>
            <person name="Simmons D."/>
            <person name="Wilczek-Boney K."/>
            <person name="Hale W."/>
            <person name="Jakkamsetti A."/>
            <person name="Pham P."/>
            <person name="Ruth R."/>
            <person name="San Lucas F."/>
            <person name="Warren J."/>
            <person name="Zhang J."/>
            <person name="Zhao Z."/>
            <person name="Zhou C."/>
            <person name="Zhu D."/>
            <person name="Lee S."/>
            <person name="Bess C."/>
            <person name="Blankenburg K."/>
            <person name="Forbes L."/>
            <person name="Fu Q."/>
            <person name="Gubbala S."/>
            <person name="Hirani K."/>
            <person name="Jayaseelan J.C."/>
            <person name="Lara F."/>
            <person name="Munidasa M."/>
            <person name="Palculict T."/>
            <person name="Patil S."/>
            <person name="Pu L.-L."/>
            <person name="Saada N."/>
            <person name="Tang L."/>
            <person name="Weissenberger G."/>
            <person name="Zhu Y."/>
            <person name="Hemphill L."/>
            <person name="Shang Y."/>
            <person name="Youmans B."/>
            <person name="Ayvaz T."/>
            <person name="Ross M."/>
            <person name="Santibanez J."/>
            <person name="Aqrawi P."/>
            <person name="Gross S."/>
            <person name="Joshi V."/>
            <person name="Fowler G."/>
            <person name="Nazareth L."/>
            <person name="Reid J."/>
            <person name="Worley K."/>
            <person name="Petrosino J."/>
            <person name="Highlander S."/>
            <person name="Gibbs R."/>
        </authorList>
    </citation>
    <scope>NUCLEOTIDE SEQUENCE [LARGE SCALE GENOMIC DNA]</scope>
    <source>
        <strain evidence="2 3">DSM 2778</strain>
    </source>
</reference>
<accession>F5RQ30</accession>
<evidence type="ECO:0000259" key="1">
    <source>
        <dbReference type="Pfam" id="PF13304"/>
    </source>
</evidence>
<dbReference type="RefSeq" id="WP_006307511.1">
    <property type="nucleotide sequence ID" value="NZ_GL892076.1"/>
</dbReference>
<organism evidence="2 3">
    <name type="scientific">Centipeda periodontii DSM 2778</name>
    <dbReference type="NCBI Taxonomy" id="888060"/>
    <lineage>
        <taxon>Bacteria</taxon>
        <taxon>Bacillati</taxon>
        <taxon>Bacillota</taxon>
        <taxon>Negativicutes</taxon>
        <taxon>Selenomonadales</taxon>
        <taxon>Selenomonadaceae</taxon>
        <taxon>Centipeda</taxon>
    </lineage>
</organism>
<dbReference type="STRING" id="888060.HMPREF9081_2366"/>
<dbReference type="InterPro" id="IPR003959">
    <property type="entry name" value="ATPase_AAA_core"/>
</dbReference>
<evidence type="ECO:0000313" key="2">
    <source>
        <dbReference type="EMBL" id="EGK57362.1"/>
    </source>
</evidence>
<dbReference type="Gene3D" id="3.40.50.300">
    <property type="entry name" value="P-loop containing nucleotide triphosphate hydrolases"/>
    <property type="match status" value="1"/>
</dbReference>
<sequence>MSKFSTSNFRSIKDEVVLSMLANETDDVHTEYLCHVGAESLIPVAAIYGANAAGKSNILNAMNVAIGLIRQSDSRGINNILRGIDSFRFDEEMREQSTRFDFIFIT</sequence>
<protein>
    <recommendedName>
        <fullName evidence="1">ATPase AAA-type core domain-containing protein</fullName>
    </recommendedName>
</protein>
<comment type="caution">
    <text evidence="2">The sequence shown here is derived from an EMBL/GenBank/DDBJ whole genome shotgun (WGS) entry which is preliminary data.</text>
</comment>
<gene>
    <name evidence="2" type="ORF">HMPREF9081_2366</name>
</gene>
<dbReference type="GO" id="GO:0016887">
    <property type="term" value="F:ATP hydrolysis activity"/>
    <property type="evidence" value="ECO:0007669"/>
    <property type="project" value="InterPro"/>
</dbReference>
<dbReference type="EMBL" id="AFHQ01000057">
    <property type="protein sequence ID" value="EGK57362.1"/>
    <property type="molecule type" value="Genomic_DNA"/>
</dbReference>
<proteinExistence type="predicted"/>
<dbReference type="GO" id="GO:0005524">
    <property type="term" value="F:ATP binding"/>
    <property type="evidence" value="ECO:0007669"/>
    <property type="project" value="InterPro"/>
</dbReference>
<dbReference type="InterPro" id="IPR027417">
    <property type="entry name" value="P-loop_NTPase"/>
</dbReference>
<dbReference type="HOGENOM" id="CLU_2218355_0_0_9"/>
<dbReference type="Proteomes" id="UP000004067">
    <property type="component" value="Unassembled WGS sequence"/>
</dbReference>
<feature type="domain" description="ATPase AAA-type core" evidence="1">
    <location>
        <begin position="44"/>
        <end position="104"/>
    </location>
</feature>